<evidence type="ECO:0000256" key="1">
    <source>
        <dbReference type="SAM" id="SignalP"/>
    </source>
</evidence>
<dbReference type="Gene3D" id="2.70.70.10">
    <property type="entry name" value="Glucose Permease (Domain IIA)"/>
    <property type="match status" value="1"/>
</dbReference>
<evidence type="ECO:0000313" key="3">
    <source>
        <dbReference type="EMBL" id="OGZ44655.1"/>
    </source>
</evidence>
<evidence type="ECO:0000259" key="2">
    <source>
        <dbReference type="Pfam" id="PF01551"/>
    </source>
</evidence>
<dbReference type="AlphaFoldDB" id="A0A1G2G2W1"/>
<keyword evidence="1" id="KW-0732">Signal</keyword>
<comment type="caution">
    <text evidence="3">The sequence shown here is derived from an EMBL/GenBank/DDBJ whole genome shotgun (WGS) entry which is preliminary data.</text>
</comment>
<sequence length="467" mass="52384">MRFLLAVGLFLSACLQVLTASAQLPIGTTAIWTTLPFDRREDWGVLHPGECKGKMGYFEPGSSETNEVNHTRFLELYRDGYHAGIDYNGRCPAGSNYDLGGKVRNIAMGSVYDYRTTYAGEGFGRYVIMDYRFANGFHARCRYFHLDTVATKARTKGAILAPNEQIGTVGNSGTASAHLHIDCYDADDTADSAYGGDLVNPYHGGTGRPPATPRMLAKFFSPALLVDDFGNPVEIPTNEGIESLPNNWWYSFVPPMDASGLTAVFLDQTKVYTIQQAASSGLISSMVLGFNSNVPDVTKWWYHLNKENIFFRGGKAYIILVNAPHLSLILFPVETENRTVPPYGIIKASPERARYLREDRARQDLIRSVRNNLRYKDREVRPNTLSLATTTDVDCPSSTDWDMRKMDFTFDGTCNGTNVKPLCHAIHKQYPLERRVRIFNPATCSYDAWQCIDRNDLFAINPRPCKR</sequence>
<feature type="signal peptide" evidence="1">
    <location>
        <begin position="1"/>
        <end position="22"/>
    </location>
</feature>
<dbReference type="Proteomes" id="UP000177785">
    <property type="component" value="Unassembled WGS sequence"/>
</dbReference>
<reference evidence="3 4" key="1">
    <citation type="journal article" date="2016" name="Nat. Commun.">
        <title>Thousands of microbial genomes shed light on interconnected biogeochemical processes in an aquifer system.</title>
        <authorList>
            <person name="Anantharaman K."/>
            <person name="Brown C.T."/>
            <person name="Hug L.A."/>
            <person name="Sharon I."/>
            <person name="Castelle C.J."/>
            <person name="Probst A.J."/>
            <person name="Thomas B.C."/>
            <person name="Singh A."/>
            <person name="Wilkins M.J."/>
            <person name="Karaoz U."/>
            <person name="Brodie E.L."/>
            <person name="Williams K.H."/>
            <person name="Hubbard S.S."/>
            <person name="Banfield J.F."/>
        </authorList>
    </citation>
    <scope>NUCLEOTIDE SEQUENCE [LARGE SCALE GENOMIC DNA]</scope>
</reference>
<organism evidence="3 4">
    <name type="scientific">Candidatus Ryanbacteria bacterium RIFCSPHIGHO2_01_FULL_48_27</name>
    <dbReference type="NCBI Taxonomy" id="1802115"/>
    <lineage>
        <taxon>Bacteria</taxon>
        <taxon>Candidatus Ryaniibacteriota</taxon>
    </lineage>
</organism>
<dbReference type="STRING" id="1802115.A2756_05590"/>
<feature type="domain" description="M23ase beta-sheet core" evidence="2">
    <location>
        <begin position="82"/>
        <end position="186"/>
    </location>
</feature>
<dbReference type="Pfam" id="PF01551">
    <property type="entry name" value="Peptidase_M23"/>
    <property type="match status" value="1"/>
</dbReference>
<proteinExistence type="predicted"/>
<gene>
    <name evidence="3" type="ORF">A2756_05590</name>
</gene>
<dbReference type="CDD" id="cd12797">
    <property type="entry name" value="M23_peptidase"/>
    <property type="match status" value="1"/>
</dbReference>
<feature type="chain" id="PRO_5009582946" description="M23ase beta-sheet core domain-containing protein" evidence="1">
    <location>
        <begin position="23"/>
        <end position="467"/>
    </location>
</feature>
<dbReference type="EMBL" id="MHNL01000017">
    <property type="protein sequence ID" value="OGZ44655.1"/>
    <property type="molecule type" value="Genomic_DNA"/>
</dbReference>
<evidence type="ECO:0000313" key="4">
    <source>
        <dbReference type="Proteomes" id="UP000177785"/>
    </source>
</evidence>
<dbReference type="InterPro" id="IPR011055">
    <property type="entry name" value="Dup_hybrid_motif"/>
</dbReference>
<dbReference type="InterPro" id="IPR016047">
    <property type="entry name" value="M23ase_b-sheet_dom"/>
</dbReference>
<protein>
    <recommendedName>
        <fullName evidence="2">M23ase beta-sheet core domain-containing protein</fullName>
    </recommendedName>
</protein>
<name>A0A1G2G2W1_9BACT</name>
<accession>A0A1G2G2W1</accession>
<dbReference type="SUPFAM" id="SSF51261">
    <property type="entry name" value="Duplicated hybrid motif"/>
    <property type="match status" value="1"/>
</dbReference>